<feature type="region of interest" description="Disordered" evidence="1">
    <location>
        <begin position="28"/>
        <end position="48"/>
    </location>
</feature>
<dbReference type="Proteomes" id="UP000002051">
    <property type="component" value="Chromosome 8"/>
</dbReference>
<evidence type="ECO:0000313" key="4">
    <source>
        <dbReference type="Proteomes" id="UP000002051"/>
    </source>
</evidence>
<dbReference type="EMBL" id="CM001224">
    <property type="protein sequence ID" value="KEH19760.1"/>
    <property type="molecule type" value="Genomic_DNA"/>
</dbReference>
<evidence type="ECO:0000256" key="1">
    <source>
        <dbReference type="SAM" id="MobiDB-lite"/>
    </source>
</evidence>
<accession>A0A072U1U6</accession>
<organism evidence="2 4">
    <name type="scientific">Medicago truncatula</name>
    <name type="common">Barrel medic</name>
    <name type="synonym">Medicago tribuloides</name>
    <dbReference type="NCBI Taxonomy" id="3880"/>
    <lineage>
        <taxon>Eukaryota</taxon>
        <taxon>Viridiplantae</taxon>
        <taxon>Streptophyta</taxon>
        <taxon>Embryophyta</taxon>
        <taxon>Tracheophyta</taxon>
        <taxon>Spermatophyta</taxon>
        <taxon>Magnoliopsida</taxon>
        <taxon>eudicotyledons</taxon>
        <taxon>Gunneridae</taxon>
        <taxon>Pentapetalae</taxon>
        <taxon>rosids</taxon>
        <taxon>fabids</taxon>
        <taxon>Fabales</taxon>
        <taxon>Fabaceae</taxon>
        <taxon>Papilionoideae</taxon>
        <taxon>50 kb inversion clade</taxon>
        <taxon>NPAAA clade</taxon>
        <taxon>Hologalegina</taxon>
        <taxon>IRL clade</taxon>
        <taxon>Trifolieae</taxon>
        <taxon>Medicago</taxon>
    </lineage>
</organism>
<dbReference type="InterPro" id="IPR055298">
    <property type="entry name" value="AtLOH3-like"/>
</dbReference>
<dbReference type="STRING" id="3880.A0A072U1U6"/>
<gene>
    <name evidence="2" type="ordered locus">MTR_8g467910</name>
</gene>
<reference evidence="3" key="3">
    <citation type="submission" date="2015-04" db="UniProtKB">
        <authorList>
            <consortium name="EnsemblPlants"/>
        </authorList>
    </citation>
    <scope>IDENTIFICATION</scope>
    <source>
        <strain evidence="3">cv. Jemalong A17</strain>
    </source>
</reference>
<keyword evidence="4" id="KW-1185">Reference proteome</keyword>
<dbReference type="PANTHER" id="PTHR11697">
    <property type="entry name" value="GENERAL TRANSCRIPTION FACTOR 2-RELATED ZINC FINGER PROTEIN"/>
    <property type="match status" value="1"/>
</dbReference>
<evidence type="ECO:0000313" key="2">
    <source>
        <dbReference type="EMBL" id="KEH19760.1"/>
    </source>
</evidence>
<name>A0A072U1U6_MEDTR</name>
<protein>
    <submittedName>
        <fullName evidence="2">General transcription factor-like zinc finger protein, putative</fullName>
    </submittedName>
</protein>
<proteinExistence type="predicted"/>
<dbReference type="EnsemblPlants" id="KEH19760">
    <property type="protein sequence ID" value="KEH19760"/>
    <property type="gene ID" value="MTR_8g467910"/>
</dbReference>
<reference evidence="2 4" key="1">
    <citation type="journal article" date="2011" name="Nature">
        <title>The Medicago genome provides insight into the evolution of rhizobial symbioses.</title>
        <authorList>
            <person name="Young N.D."/>
            <person name="Debelle F."/>
            <person name="Oldroyd G.E."/>
            <person name="Geurts R."/>
            <person name="Cannon S.B."/>
            <person name="Udvardi M.K."/>
            <person name="Benedito V.A."/>
            <person name="Mayer K.F."/>
            <person name="Gouzy J."/>
            <person name="Schoof H."/>
            <person name="Van de Peer Y."/>
            <person name="Proost S."/>
            <person name="Cook D.R."/>
            <person name="Meyers B.C."/>
            <person name="Spannagl M."/>
            <person name="Cheung F."/>
            <person name="De Mita S."/>
            <person name="Krishnakumar V."/>
            <person name="Gundlach H."/>
            <person name="Zhou S."/>
            <person name="Mudge J."/>
            <person name="Bharti A.K."/>
            <person name="Murray J.D."/>
            <person name="Naoumkina M.A."/>
            <person name="Rosen B."/>
            <person name="Silverstein K.A."/>
            <person name="Tang H."/>
            <person name="Rombauts S."/>
            <person name="Zhao P.X."/>
            <person name="Zhou P."/>
            <person name="Barbe V."/>
            <person name="Bardou P."/>
            <person name="Bechner M."/>
            <person name="Bellec A."/>
            <person name="Berger A."/>
            <person name="Berges H."/>
            <person name="Bidwell S."/>
            <person name="Bisseling T."/>
            <person name="Choisne N."/>
            <person name="Couloux A."/>
            <person name="Denny R."/>
            <person name="Deshpande S."/>
            <person name="Dai X."/>
            <person name="Doyle J.J."/>
            <person name="Dudez A.M."/>
            <person name="Farmer A.D."/>
            <person name="Fouteau S."/>
            <person name="Franken C."/>
            <person name="Gibelin C."/>
            <person name="Gish J."/>
            <person name="Goldstein S."/>
            <person name="Gonzalez A.J."/>
            <person name="Green P.J."/>
            <person name="Hallab A."/>
            <person name="Hartog M."/>
            <person name="Hua A."/>
            <person name="Humphray S.J."/>
            <person name="Jeong D.H."/>
            <person name="Jing Y."/>
            <person name="Jocker A."/>
            <person name="Kenton S.M."/>
            <person name="Kim D.J."/>
            <person name="Klee K."/>
            <person name="Lai H."/>
            <person name="Lang C."/>
            <person name="Lin S."/>
            <person name="Macmil S.L."/>
            <person name="Magdelenat G."/>
            <person name="Matthews L."/>
            <person name="McCorrison J."/>
            <person name="Monaghan E.L."/>
            <person name="Mun J.H."/>
            <person name="Najar F.Z."/>
            <person name="Nicholson C."/>
            <person name="Noirot C."/>
            <person name="O'Bleness M."/>
            <person name="Paule C.R."/>
            <person name="Poulain J."/>
            <person name="Prion F."/>
            <person name="Qin B."/>
            <person name="Qu C."/>
            <person name="Retzel E.F."/>
            <person name="Riddle C."/>
            <person name="Sallet E."/>
            <person name="Samain S."/>
            <person name="Samson N."/>
            <person name="Sanders I."/>
            <person name="Saurat O."/>
            <person name="Scarpelli C."/>
            <person name="Schiex T."/>
            <person name="Segurens B."/>
            <person name="Severin A.J."/>
            <person name="Sherrier D.J."/>
            <person name="Shi R."/>
            <person name="Sims S."/>
            <person name="Singer S.R."/>
            <person name="Sinharoy S."/>
            <person name="Sterck L."/>
            <person name="Viollet A."/>
            <person name="Wang B.B."/>
            <person name="Wang K."/>
            <person name="Wang M."/>
            <person name="Wang X."/>
            <person name="Warfsmann J."/>
            <person name="Weissenbach J."/>
            <person name="White D.D."/>
            <person name="White J.D."/>
            <person name="Wiley G.B."/>
            <person name="Wincker P."/>
            <person name="Xing Y."/>
            <person name="Yang L."/>
            <person name="Yao Z."/>
            <person name="Ying F."/>
            <person name="Zhai J."/>
            <person name="Zhou L."/>
            <person name="Zuber A."/>
            <person name="Denarie J."/>
            <person name="Dixon R.A."/>
            <person name="May G.D."/>
            <person name="Schwartz D.C."/>
            <person name="Rogers J."/>
            <person name="Quetier F."/>
            <person name="Town C.D."/>
            <person name="Roe B.A."/>
        </authorList>
    </citation>
    <scope>NUCLEOTIDE SEQUENCE [LARGE SCALE GENOMIC DNA]</scope>
    <source>
        <strain evidence="2">A17</strain>
        <strain evidence="3 4">cv. Jemalong A17</strain>
    </source>
</reference>
<dbReference type="HOGENOM" id="CLU_006175_3_1_1"/>
<evidence type="ECO:0000313" key="3">
    <source>
        <dbReference type="EnsemblPlants" id="KEH19760"/>
    </source>
</evidence>
<dbReference type="AlphaFoldDB" id="A0A072U1U6"/>
<reference evidence="2 4" key="2">
    <citation type="journal article" date="2014" name="BMC Genomics">
        <title>An improved genome release (version Mt4.0) for the model legume Medicago truncatula.</title>
        <authorList>
            <person name="Tang H."/>
            <person name="Krishnakumar V."/>
            <person name="Bidwell S."/>
            <person name="Rosen B."/>
            <person name="Chan A."/>
            <person name="Zhou S."/>
            <person name="Gentzbittel L."/>
            <person name="Childs K.L."/>
            <person name="Yandell M."/>
            <person name="Gundlach H."/>
            <person name="Mayer K.F."/>
            <person name="Schwartz D.C."/>
            <person name="Town C.D."/>
        </authorList>
    </citation>
    <scope>GENOME REANNOTATION</scope>
    <source>
        <strain evidence="2">A17</strain>
        <strain evidence="3 4">cv. Jemalong A17</strain>
    </source>
</reference>
<dbReference type="PANTHER" id="PTHR11697:SF230">
    <property type="entry name" value="ZINC FINGER, MYM DOMAIN CONTAINING 1"/>
    <property type="match status" value="1"/>
</dbReference>
<sequence>MRNEGWKDFIPKVIKICNKDDIDVPDMDAPYANRKKPRQHSSTSSVSNLHHHKSDCLIIVFDLQLLELNARFSEENTQLLRCFSCVSSANSYSAFNVNKLLRMTEFYPNDFVEVVEVALRHQVRNYVINVQSDSRFAKLKGLS</sequence>